<sequence>MNDFQATMLERAIGRTLRKWRRSRDLSLVEAGSLLRCSNAKISMMENAVRPVNPTDVMAAGFAYQVGGPERDKLYGDAVWAKQHRALAAVEESLLFDAARDYVELEFEASLLRILGASLLPGLLQIPDYTKAAIIADDPLRAEVVAEQQTVLRSARQGRLGGRDPLRVEAVFTEGLLNYVVGGPAVMRAQLLYLMELSERPNVEIQVVPFRAGAYPAMGSTFTVLSFPHEQHVDVVYVENFMQGQYMEHPRDRELCNLKFAALRRVALSPGESVELIAETVERL</sequence>
<gene>
    <name evidence="2" type="ORF">NZH93_40960</name>
</gene>
<dbReference type="Pfam" id="PF13560">
    <property type="entry name" value="HTH_31"/>
    <property type="match status" value="1"/>
</dbReference>
<dbReference type="Gene3D" id="1.10.260.40">
    <property type="entry name" value="lambda repressor-like DNA-binding domains"/>
    <property type="match status" value="1"/>
</dbReference>
<keyword evidence="3" id="KW-1185">Reference proteome</keyword>
<dbReference type="AlphaFoldDB" id="A0A9X3A4X5"/>
<evidence type="ECO:0000313" key="3">
    <source>
        <dbReference type="Proteomes" id="UP001141259"/>
    </source>
</evidence>
<comment type="caution">
    <text evidence="2">The sequence shown here is derived from an EMBL/GenBank/DDBJ whole genome shotgun (WGS) entry which is preliminary data.</text>
</comment>
<reference evidence="2" key="1">
    <citation type="submission" date="2022-08" db="EMBL/GenBank/DDBJ databases">
        <authorList>
            <person name="Tistechok S."/>
            <person name="Samborskyy M."/>
            <person name="Roman I."/>
        </authorList>
    </citation>
    <scope>NUCLEOTIDE SEQUENCE</scope>
    <source>
        <strain evidence="2">DSM 103496</strain>
    </source>
</reference>
<evidence type="ECO:0000313" key="2">
    <source>
        <dbReference type="EMBL" id="MCS7483254.1"/>
    </source>
</evidence>
<feature type="domain" description="DUF5753" evidence="1">
    <location>
        <begin position="100"/>
        <end position="279"/>
    </location>
</feature>
<dbReference type="Proteomes" id="UP001141259">
    <property type="component" value="Unassembled WGS sequence"/>
</dbReference>
<accession>A0A9X3A4X5</accession>
<organism evidence="2 3">
    <name type="scientific">Umezawaea endophytica</name>
    <dbReference type="NCBI Taxonomy" id="1654476"/>
    <lineage>
        <taxon>Bacteria</taxon>
        <taxon>Bacillati</taxon>
        <taxon>Actinomycetota</taxon>
        <taxon>Actinomycetes</taxon>
        <taxon>Pseudonocardiales</taxon>
        <taxon>Pseudonocardiaceae</taxon>
        <taxon>Umezawaea</taxon>
    </lineage>
</organism>
<evidence type="ECO:0000259" key="1">
    <source>
        <dbReference type="Pfam" id="PF19054"/>
    </source>
</evidence>
<dbReference type="SUPFAM" id="SSF47413">
    <property type="entry name" value="lambda repressor-like DNA-binding domains"/>
    <property type="match status" value="1"/>
</dbReference>
<dbReference type="CDD" id="cd00093">
    <property type="entry name" value="HTH_XRE"/>
    <property type="match status" value="1"/>
</dbReference>
<proteinExistence type="predicted"/>
<dbReference type="EMBL" id="JANYMP010000030">
    <property type="protein sequence ID" value="MCS7483254.1"/>
    <property type="molecule type" value="Genomic_DNA"/>
</dbReference>
<dbReference type="RefSeq" id="WP_259628712.1">
    <property type="nucleotide sequence ID" value="NZ_JANYMP010000030.1"/>
</dbReference>
<name>A0A9X3A4X5_9PSEU</name>
<dbReference type="InterPro" id="IPR043917">
    <property type="entry name" value="DUF5753"/>
</dbReference>
<dbReference type="InterPro" id="IPR001387">
    <property type="entry name" value="Cro/C1-type_HTH"/>
</dbReference>
<dbReference type="InterPro" id="IPR010982">
    <property type="entry name" value="Lambda_DNA-bd_dom_sf"/>
</dbReference>
<dbReference type="GO" id="GO:0003677">
    <property type="term" value="F:DNA binding"/>
    <property type="evidence" value="ECO:0007669"/>
    <property type="project" value="InterPro"/>
</dbReference>
<protein>
    <submittedName>
        <fullName evidence="2">Helix-turn-helix domain-containing protein</fullName>
    </submittedName>
</protein>
<dbReference type="Pfam" id="PF19054">
    <property type="entry name" value="DUF5753"/>
    <property type="match status" value="1"/>
</dbReference>